<organism evidence="9 10">
    <name type="scientific">Alcanivorax jadensis T9</name>
    <dbReference type="NCBI Taxonomy" id="1177181"/>
    <lineage>
        <taxon>Bacteria</taxon>
        <taxon>Pseudomonadati</taxon>
        <taxon>Pseudomonadota</taxon>
        <taxon>Gammaproteobacteria</taxon>
        <taxon>Oceanospirillales</taxon>
        <taxon>Alcanivoracaceae</taxon>
        <taxon>Alcanivorax</taxon>
    </lineage>
</organism>
<dbReference type="PANTHER" id="PTHR47637:SF1">
    <property type="entry name" value="CHAPERONE SURA"/>
    <property type="match status" value="1"/>
</dbReference>
<dbReference type="Proteomes" id="UP000029443">
    <property type="component" value="Unassembled WGS sequence"/>
</dbReference>
<dbReference type="Pfam" id="PF00639">
    <property type="entry name" value="Rotamase"/>
    <property type="match status" value="1"/>
</dbReference>
<comment type="caution">
    <text evidence="9">The sequence shown here is derived from an EMBL/GenBank/DDBJ whole genome shotgun (WGS) entry which is preliminary data.</text>
</comment>
<keyword evidence="3 7" id="KW-0574">Periplasm</keyword>
<dbReference type="PROSITE" id="PS50198">
    <property type="entry name" value="PPIC_PPIASE_2"/>
    <property type="match status" value="2"/>
</dbReference>
<dbReference type="Gene3D" id="3.10.50.40">
    <property type="match status" value="2"/>
</dbReference>
<proteinExistence type="inferred from homology"/>
<dbReference type="InterPro" id="IPR027304">
    <property type="entry name" value="Trigger_fact/SurA_dom_sf"/>
</dbReference>
<name>A0ABR4WGL3_9GAMM</name>
<dbReference type="EMBL" id="ARXU01000002">
    <property type="protein sequence ID" value="KGD62199.1"/>
    <property type="molecule type" value="Genomic_DNA"/>
</dbReference>
<dbReference type="PANTHER" id="PTHR47637">
    <property type="entry name" value="CHAPERONE SURA"/>
    <property type="match status" value="1"/>
</dbReference>
<dbReference type="InterPro" id="IPR046357">
    <property type="entry name" value="PPIase_dom_sf"/>
</dbReference>
<dbReference type="InterPro" id="IPR015391">
    <property type="entry name" value="SurA_N"/>
</dbReference>
<dbReference type="InterPro" id="IPR023034">
    <property type="entry name" value="PPIase_SurA"/>
</dbReference>
<evidence type="ECO:0000256" key="7">
    <source>
        <dbReference type="HAMAP-Rule" id="MF_01183"/>
    </source>
</evidence>
<sequence>MIEKTLHAARRTLHARHTLLGLLAMAVLMLPAWSHAKVQMLDRIVAVVNDGAIMASELDERINTIALQFQEKGQPLPPPAVMREQVLDRMVLERMQLQLAERGGIKVDDATLNQALAGIARQNGMTLEDFAAALRQDGYDWAQFREQIRQDMLISRLQQRSVASRIRITDREVDRFLSSEMGKKMFEADFRLGHILVRLPAGASPEQVQAAKQKAESLVERLNQGSDFQQLATSESDGPKALEGGDLGWRPAAQWPSLFAETAIDMSKGEISQPLRSGAGFHIIKMMDRKGGIEKVVTQYQVRHVLIKADALTTAQEARSEAMRLHDSIASGQQEFTAVAAEHSDDPGSARNGGELGWITQGEMVPEFEDMMLNTPVGELSPVFESQFGFHFLRVDGTRDADMSEEFRRMQATQALQKRRFEEELETWLQEQRSESYVDIRL</sequence>
<keyword evidence="4 7" id="KW-0697">Rotamase</keyword>
<dbReference type="Pfam" id="PF13616">
    <property type="entry name" value="Rotamase_3"/>
    <property type="match status" value="1"/>
</dbReference>
<keyword evidence="2 7" id="KW-0677">Repeat</keyword>
<evidence type="ECO:0000256" key="3">
    <source>
        <dbReference type="ARBA" id="ARBA00022764"/>
    </source>
</evidence>
<evidence type="ECO:0000256" key="5">
    <source>
        <dbReference type="ARBA" id="ARBA00023186"/>
    </source>
</evidence>
<comment type="subcellular location">
    <subcellularLocation>
        <location evidence="7">Periplasm</location>
    </subcellularLocation>
    <text evidence="7">Is capable of associating with the outer membrane.</text>
</comment>
<evidence type="ECO:0000259" key="8">
    <source>
        <dbReference type="PROSITE" id="PS50198"/>
    </source>
</evidence>
<comment type="domain">
    <text evidence="7">The PPIase activity resides only in the second parvulin domain. The N-terminal region and the C-terminal tail are necessary and sufficient for the chaperone activity of SurA. The PPIase activity is dispensable for SurA to function as a chaperone. The N-terminal region and the C-terminal tail are also required for porin recognition.</text>
</comment>
<dbReference type="InterPro" id="IPR050280">
    <property type="entry name" value="OMP_Chaperone_SurA"/>
</dbReference>
<evidence type="ECO:0000313" key="9">
    <source>
        <dbReference type="EMBL" id="KGD62199.1"/>
    </source>
</evidence>
<dbReference type="SUPFAM" id="SSF109998">
    <property type="entry name" value="Triger factor/SurA peptide-binding domain-like"/>
    <property type="match status" value="1"/>
</dbReference>
<keyword evidence="6 7" id="KW-0413">Isomerase</keyword>
<comment type="function">
    <text evidence="7">Chaperone involved in the correct folding and assembly of outer membrane proteins. Recognizes specific patterns of aromatic residues and the orientation of their side chains, which are found more frequently in integral outer membrane proteins. May act in both early periplasmic and late outer membrane-associated steps of protein maturation.</text>
</comment>
<dbReference type="InterPro" id="IPR000297">
    <property type="entry name" value="PPIase_PpiC"/>
</dbReference>
<gene>
    <name evidence="7" type="primary">surA</name>
    <name evidence="9" type="ORF">T9A_00490</name>
</gene>
<dbReference type="EC" id="5.2.1.8" evidence="7"/>
<dbReference type="RefSeq" id="WP_052042450.1">
    <property type="nucleotide sequence ID" value="NZ_ARXU01000002.1"/>
</dbReference>
<comment type="catalytic activity">
    <reaction evidence="7">
        <text>[protein]-peptidylproline (omega=180) = [protein]-peptidylproline (omega=0)</text>
        <dbReference type="Rhea" id="RHEA:16237"/>
        <dbReference type="Rhea" id="RHEA-COMP:10747"/>
        <dbReference type="Rhea" id="RHEA-COMP:10748"/>
        <dbReference type="ChEBI" id="CHEBI:83833"/>
        <dbReference type="ChEBI" id="CHEBI:83834"/>
        <dbReference type="EC" id="5.2.1.8"/>
    </reaction>
</comment>
<dbReference type="HAMAP" id="MF_01183">
    <property type="entry name" value="Chaperone_SurA"/>
    <property type="match status" value="1"/>
</dbReference>
<dbReference type="Gene3D" id="1.10.4030.10">
    <property type="entry name" value="Porin chaperone SurA, peptide-binding domain"/>
    <property type="match status" value="1"/>
</dbReference>
<evidence type="ECO:0000256" key="2">
    <source>
        <dbReference type="ARBA" id="ARBA00022737"/>
    </source>
</evidence>
<protein>
    <recommendedName>
        <fullName evidence="7">Chaperone SurA</fullName>
    </recommendedName>
    <alternativeName>
        <fullName evidence="7">Peptidyl-prolyl cis-trans isomerase SurA</fullName>
        <shortName evidence="7">PPIase SurA</shortName>
        <ecNumber evidence="7">5.2.1.8</ecNumber>
    </alternativeName>
    <alternativeName>
        <fullName evidence="7">Rotamase SurA</fullName>
    </alternativeName>
</protein>
<feature type="domain" description="PpiC" evidence="8">
    <location>
        <begin position="297"/>
        <end position="397"/>
    </location>
</feature>
<evidence type="ECO:0000256" key="1">
    <source>
        <dbReference type="ARBA" id="ARBA00022729"/>
    </source>
</evidence>
<reference evidence="9 10" key="1">
    <citation type="submission" date="2012-09" db="EMBL/GenBank/DDBJ databases">
        <title>Genome Sequence of alkane-degrading Bacterium Alcanivorax jadensis T9.</title>
        <authorList>
            <person name="Lai Q."/>
            <person name="Shao Z."/>
        </authorList>
    </citation>
    <scope>NUCLEOTIDE SEQUENCE [LARGE SCALE GENOMIC DNA]</scope>
    <source>
        <strain evidence="9 10">T9</strain>
    </source>
</reference>
<keyword evidence="1 7" id="KW-0732">Signal</keyword>
<evidence type="ECO:0000313" key="10">
    <source>
        <dbReference type="Proteomes" id="UP000029443"/>
    </source>
</evidence>
<keyword evidence="10" id="KW-1185">Reference proteome</keyword>
<feature type="domain" description="PpiC" evidence="8">
    <location>
        <begin position="187"/>
        <end position="288"/>
    </location>
</feature>
<dbReference type="SUPFAM" id="SSF54534">
    <property type="entry name" value="FKBP-like"/>
    <property type="match status" value="2"/>
</dbReference>
<evidence type="ECO:0000256" key="6">
    <source>
        <dbReference type="ARBA" id="ARBA00023235"/>
    </source>
</evidence>
<accession>A0ABR4WGL3</accession>
<keyword evidence="5 7" id="KW-0143">Chaperone</keyword>
<dbReference type="Pfam" id="PF09312">
    <property type="entry name" value="SurA_N"/>
    <property type="match status" value="1"/>
</dbReference>
<evidence type="ECO:0000256" key="4">
    <source>
        <dbReference type="ARBA" id="ARBA00023110"/>
    </source>
</evidence>